<dbReference type="Proteomes" id="UP000824001">
    <property type="component" value="Unassembled WGS sequence"/>
</dbReference>
<dbReference type="PROSITE" id="PS50846">
    <property type="entry name" value="HMA_2"/>
    <property type="match status" value="1"/>
</dbReference>
<comment type="caution">
    <text evidence="2">The sequence shown here is derived from an EMBL/GenBank/DDBJ whole genome shotgun (WGS) entry which is preliminary data.</text>
</comment>
<organism evidence="2 3">
    <name type="scientific">Candidatus Scatomorpha merdipullorum</name>
    <dbReference type="NCBI Taxonomy" id="2840927"/>
    <lineage>
        <taxon>Bacteria</taxon>
        <taxon>Bacillati</taxon>
        <taxon>Bacillota</taxon>
        <taxon>Clostridia</taxon>
        <taxon>Eubacteriales</taxon>
        <taxon>Candidatus Scatomorpha</taxon>
    </lineage>
</organism>
<dbReference type="Gene3D" id="3.30.70.100">
    <property type="match status" value="1"/>
</dbReference>
<dbReference type="EMBL" id="DVJK01000052">
    <property type="protein sequence ID" value="HIS66272.1"/>
    <property type="molecule type" value="Genomic_DNA"/>
</dbReference>
<dbReference type="InterPro" id="IPR036163">
    <property type="entry name" value="HMA_dom_sf"/>
</dbReference>
<feature type="domain" description="HMA" evidence="1">
    <location>
        <begin position="1"/>
        <end position="62"/>
    </location>
</feature>
<dbReference type="Pfam" id="PF00403">
    <property type="entry name" value="HMA"/>
    <property type="match status" value="1"/>
</dbReference>
<protein>
    <submittedName>
        <fullName evidence="2">Heavy-metal-associated domain-containing protein</fullName>
    </submittedName>
</protein>
<dbReference type="InterPro" id="IPR006121">
    <property type="entry name" value="HMA_dom"/>
</dbReference>
<evidence type="ECO:0000313" key="3">
    <source>
        <dbReference type="Proteomes" id="UP000824001"/>
    </source>
</evidence>
<dbReference type="CDD" id="cd00371">
    <property type="entry name" value="HMA"/>
    <property type="match status" value="1"/>
</dbReference>
<proteinExistence type="predicted"/>
<dbReference type="SUPFAM" id="SSF55008">
    <property type="entry name" value="HMA, heavy metal-associated domain"/>
    <property type="match status" value="1"/>
</dbReference>
<evidence type="ECO:0000259" key="1">
    <source>
        <dbReference type="PROSITE" id="PS50846"/>
    </source>
</evidence>
<sequence length="63" mass="6828">MTTLKVPDMHCNMCVKRITDTLNAVNLKFSVSLDDKTVTIDGDEAAVAAAKSELDDIGFPVEE</sequence>
<reference evidence="2" key="1">
    <citation type="submission" date="2020-10" db="EMBL/GenBank/DDBJ databases">
        <authorList>
            <person name="Gilroy R."/>
        </authorList>
    </citation>
    <scope>NUCLEOTIDE SEQUENCE</scope>
    <source>
        <strain evidence="2">ChiHjej10B9-9673</strain>
    </source>
</reference>
<reference evidence="2" key="2">
    <citation type="journal article" date="2021" name="PeerJ">
        <title>Extensive microbial diversity within the chicken gut microbiome revealed by metagenomics and culture.</title>
        <authorList>
            <person name="Gilroy R."/>
            <person name="Ravi A."/>
            <person name="Getino M."/>
            <person name="Pursley I."/>
            <person name="Horton D.L."/>
            <person name="Alikhan N.F."/>
            <person name="Baker D."/>
            <person name="Gharbi K."/>
            <person name="Hall N."/>
            <person name="Watson M."/>
            <person name="Adriaenssens E.M."/>
            <person name="Foster-Nyarko E."/>
            <person name="Jarju S."/>
            <person name="Secka A."/>
            <person name="Antonio M."/>
            <person name="Oren A."/>
            <person name="Chaudhuri R.R."/>
            <person name="La Ragione R."/>
            <person name="Hildebrand F."/>
            <person name="Pallen M.J."/>
        </authorList>
    </citation>
    <scope>NUCLEOTIDE SEQUENCE</scope>
    <source>
        <strain evidence="2">ChiHjej10B9-9673</strain>
    </source>
</reference>
<evidence type="ECO:0000313" key="2">
    <source>
        <dbReference type="EMBL" id="HIS66272.1"/>
    </source>
</evidence>
<dbReference type="AlphaFoldDB" id="A0A9D1FBZ3"/>
<accession>A0A9D1FBZ3</accession>
<dbReference type="GO" id="GO:0046872">
    <property type="term" value="F:metal ion binding"/>
    <property type="evidence" value="ECO:0007669"/>
    <property type="project" value="InterPro"/>
</dbReference>
<name>A0A9D1FBZ3_9FIRM</name>
<gene>
    <name evidence="2" type="ORF">IAC18_01790</name>
</gene>